<evidence type="ECO:0000256" key="6">
    <source>
        <dbReference type="ARBA" id="ARBA00022989"/>
    </source>
</evidence>
<evidence type="ECO:0000256" key="1">
    <source>
        <dbReference type="ARBA" id="ARBA00004653"/>
    </source>
</evidence>
<proteinExistence type="inferred from homology"/>
<dbReference type="PANTHER" id="PTHR12952">
    <property type="entry name" value="SYS1"/>
    <property type="match status" value="1"/>
</dbReference>
<dbReference type="GO" id="GO:0006895">
    <property type="term" value="P:Golgi to endosome transport"/>
    <property type="evidence" value="ECO:0007669"/>
    <property type="project" value="TreeGrafter"/>
</dbReference>
<dbReference type="AlphaFoldDB" id="A0A7S1U163"/>
<evidence type="ECO:0000256" key="9">
    <source>
        <dbReference type="SAM" id="Phobius"/>
    </source>
</evidence>
<evidence type="ECO:0000256" key="7">
    <source>
        <dbReference type="ARBA" id="ARBA00023034"/>
    </source>
</evidence>
<evidence type="ECO:0000256" key="3">
    <source>
        <dbReference type="ARBA" id="ARBA00022448"/>
    </source>
</evidence>
<comment type="similarity">
    <text evidence="2">Belongs to the SYS1 family.</text>
</comment>
<dbReference type="GO" id="GO:0005802">
    <property type="term" value="C:trans-Golgi network"/>
    <property type="evidence" value="ECO:0007669"/>
    <property type="project" value="TreeGrafter"/>
</dbReference>
<keyword evidence="6 9" id="KW-1133">Transmembrane helix</keyword>
<protein>
    <recommendedName>
        <fullName evidence="11">Protein SYS1 homolog</fullName>
    </recommendedName>
</protein>
<evidence type="ECO:0000256" key="8">
    <source>
        <dbReference type="ARBA" id="ARBA00023136"/>
    </source>
</evidence>
<dbReference type="GO" id="GO:0043001">
    <property type="term" value="P:Golgi to plasma membrane protein transport"/>
    <property type="evidence" value="ECO:0007669"/>
    <property type="project" value="TreeGrafter"/>
</dbReference>
<sequence>MGAQFDPTMITLQIVAMQCLYYAVLGLLLGMLRSLWGLDLSLDALFHARLINVGTAEGWIQIMSLLACAPVGSLLLCIVVERAKKCLDFTATLHLLHLLFCTYHSGFPLHWDYWAATGTSFVAMVLLGEFLCSRRELQDIPVLSI</sequence>
<dbReference type="InterPro" id="IPR019185">
    <property type="entry name" value="Integral_membrane_SYS1-rel"/>
</dbReference>
<dbReference type="EMBL" id="HBGJ01015914">
    <property type="protein sequence ID" value="CAD9251840.1"/>
    <property type="molecule type" value="Transcribed_RNA"/>
</dbReference>
<name>A0A7S1U163_9STRA</name>
<evidence type="ECO:0000256" key="4">
    <source>
        <dbReference type="ARBA" id="ARBA00022692"/>
    </source>
</evidence>
<keyword evidence="5" id="KW-0653">Protein transport</keyword>
<dbReference type="PANTHER" id="PTHR12952:SF0">
    <property type="entry name" value="PROTEIN SYS1 HOMOLOG"/>
    <property type="match status" value="1"/>
</dbReference>
<gene>
    <name evidence="10" type="ORF">PPAR1163_LOCUS10203</name>
</gene>
<keyword evidence="7" id="KW-0333">Golgi apparatus</keyword>
<evidence type="ECO:0000256" key="2">
    <source>
        <dbReference type="ARBA" id="ARBA00008160"/>
    </source>
</evidence>
<accession>A0A7S1U163</accession>
<organism evidence="10">
    <name type="scientific">Phaeomonas parva</name>
    <dbReference type="NCBI Taxonomy" id="124430"/>
    <lineage>
        <taxon>Eukaryota</taxon>
        <taxon>Sar</taxon>
        <taxon>Stramenopiles</taxon>
        <taxon>Ochrophyta</taxon>
        <taxon>Pinguiophyceae</taxon>
        <taxon>Pinguiochrysidales</taxon>
        <taxon>Pinguiochrysidaceae</taxon>
        <taxon>Phaeomonas</taxon>
    </lineage>
</organism>
<evidence type="ECO:0000313" key="10">
    <source>
        <dbReference type="EMBL" id="CAD9251840.1"/>
    </source>
</evidence>
<evidence type="ECO:0000256" key="5">
    <source>
        <dbReference type="ARBA" id="ARBA00022927"/>
    </source>
</evidence>
<dbReference type="GO" id="GO:0034067">
    <property type="term" value="P:protein localization to Golgi apparatus"/>
    <property type="evidence" value="ECO:0007669"/>
    <property type="project" value="TreeGrafter"/>
</dbReference>
<keyword evidence="8 9" id="KW-0472">Membrane</keyword>
<feature type="transmembrane region" description="Helical" evidence="9">
    <location>
        <begin position="20"/>
        <end position="38"/>
    </location>
</feature>
<keyword evidence="4 9" id="KW-0812">Transmembrane</keyword>
<dbReference type="GO" id="GO:0005829">
    <property type="term" value="C:cytosol"/>
    <property type="evidence" value="ECO:0007669"/>
    <property type="project" value="GOC"/>
</dbReference>
<reference evidence="10" key="1">
    <citation type="submission" date="2021-01" db="EMBL/GenBank/DDBJ databases">
        <authorList>
            <person name="Corre E."/>
            <person name="Pelletier E."/>
            <person name="Niang G."/>
            <person name="Scheremetjew M."/>
            <person name="Finn R."/>
            <person name="Kale V."/>
            <person name="Holt S."/>
            <person name="Cochrane G."/>
            <person name="Meng A."/>
            <person name="Brown T."/>
            <person name="Cohen L."/>
        </authorList>
    </citation>
    <scope>NUCLEOTIDE SEQUENCE</scope>
    <source>
        <strain evidence="10">CCMP2877</strain>
    </source>
</reference>
<feature type="transmembrane region" description="Helical" evidence="9">
    <location>
        <begin position="58"/>
        <end position="80"/>
    </location>
</feature>
<dbReference type="GO" id="GO:0000139">
    <property type="term" value="C:Golgi membrane"/>
    <property type="evidence" value="ECO:0007669"/>
    <property type="project" value="UniProtKB-SubCell"/>
</dbReference>
<keyword evidence="3" id="KW-0813">Transport</keyword>
<dbReference type="Pfam" id="PF09801">
    <property type="entry name" value="SYS1"/>
    <property type="match status" value="1"/>
</dbReference>
<evidence type="ECO:0008006" key="11">
    <source>
        <dbReference type="Google" id="ProtNLM"/>
    </source>
</evidence>
<comment type="subcellular location">
    <subcellularLocation>
        <location evidence="1">Golgi apparatus membrane</location>
        <topology evidence="1">Multi-pass membrane protein</topology>
    </subcellularLocation>
</comment>